<protein>
    <submittedName>
        <fullName evidence="3">Thiopeptide-type bacteriocin biosynthesis protein</fullName>
    </submittedName>
</protein>
<gene>
    <name evidence="3" type="ORF">F4553_005292</name>
</gene>
<dbReference type="NCBIfam" id="TIGR03891">
    <property type="entry name" value="thiopep_ocin"/>
    <property type="match status" value="1"/>
</dbReference>
<dbReference type="EMBL" id="JACHMN010000002">
    <property type="protein sequence ID" value="MBB5871913.1"/>
    <property type="molecule type" value="Genomic_DNA"/>
</dbReference>
<accession>A0A841BYB1</accession>
<feature type="domain" description="Thiopeptide-type bacteriocin biosynthesis" evidence="2">
    <location>
        <begin position="764"/>
        <end position="1015"/>
    </location>
</feature>
<dbReference type="AlphaFoldDB" id="A0A841BYB1"/>
<evidence type="ECO:0000259" key="2">
    <source>
        <dbReference type="Pfam" id="PF14028"/>
    </source>
</evidence>
<reference evidence="3 4" key="1">
    <citation type="submission" date="2020-08" db="EMBL/GenBank/DDBJ databases">
        <title>Sequencing the genomes of 1000 actinobacteria strains.</title>
        <authorList>
            <person name="Klenk H.-P."/>
        </authorList>
    </citation>
    <scope>NUCLEOTIDE SEQUENCE [LARGE SCALE GENOMIC DNA]</scope>
    <source>
        <strain evidence="3 4">DSM 45362</strain>
    </source>
</reference>
<feature type="domain" description="Lantibiotic dehydratase N-terminal" evidence="1">
    <location>
        <begin position="48"/>
        <end position="696"/>
    </location>
</feature>
<dbReference type="RefSeq" id="WP_184840286.1">
    <property type="nucleotide sequence ID" value="NZ_JACHMN010000002.1"/>
</dbReference>
<dbReference type="InterPro" id="IPR023809">
    <property type="entry name" value="Thiopep_bacteriocin_synth_dom"/>
</dbReference>
<proteinExistence type="predicted"/>
<evidence type="ECO:0000313" key="3">
    <source>
        <dbReference type="EMBL" id="MBB5871913.1"/>
    </source>
</evidence>
<dbReference type="InterPro" id="IPR006827">
    <property type="entry name" value="Lant_deHydtase_N"/>
</dbReference>
<comment type="caution">
    <text evidence="3">The sequence shown here is derived from an EMBL/GenBank/DDBJ whole genome shotgun (WGS) entry which is preliminary data.</text>
</comment>
<dbReference type="Pfam" id="PF04738">
    <property type="entry name" value="Lant_dehydr_N"/>
    <property type="match status" value="1"/>
</dbReference>
<sequence>MFRVVDGGVIRAVTHPNSLDLPAWPRLSGDAAQQSDAWRAWLASVWSQPWVVEAVEIASPDLARDIARTISGHGPKPSEVRRLVVSLARYLLRAASRPTPFGIFAGAAATRPGATPIARIGELHTTTTRVEAAWLEAVITRLESSVPLMKAVPVVANTLAYARGGRLVLGGRQNLDAAGRDAPVEVTVAHTAAVQTALRAAESPVAMGVLASKLCMTAPAASPAKVEAMLLNLVTHRMLVSSLRPPTTVADALGHVVAQAAMHGGDHIGETAPVLAGLRAIHTALAELDELPLTAYERRRSLRAAVGSLSTTITTAVPQHLAVTQRLDVDVVLPETVSQAAAEAASVLMRLAHRGPSPAWQHYHGRFVERYGPGTLVSVTELINPNIGLGFPAGFRDAPDEPATGLTARDRALLDIAQRAALTGTSEITLTDAMIADLGEEPDPLRLPPHTEIAFQIHASHAADLATGDFTLAVATLSRHAGALTGRLLPALPTADRDRIAAAYAAIPTLDRNAGPAQVVCEPMYALAGNVARIPAVLPRTIPLGQHSTGPGSIAIGDLAVGATADRLYIMQLSTRQLIEPRTFSALEARNFTHPVARFLAEVSTWHTTTPHPFSWGAASSLPFLPRIRHRQTILRPAQWRLHRTDLPHRDQPWDSWDRQLTEWQRTYRAPDRALLGDTDMVIRLDLTDPTHRELLRDHLDRQPDAVLREAPPSHAFDWLHGRAHEIVLPLAPSRAQPEPSFDLPHPRSLAHRDDAHLPGAGHWLYAKVYAPAARHHDILTGDLTHLWDDDPDQPTWWFIRYSDPEPHIRLRIHLTGPTSYGAAAARIGRWVHRLREAGLTGRLQLDTYQPELGRYGTKPATAAAAHAVFAADSTAAITQLAAPHLHPLAATAASMTAIATGLLGTHERAMTWLLDHIPRQTAATTPAARPISRQAIALAAPSDRWAAMRAAPGGDRIAAAWLHRDQALRAYACQLTANDPSVDSVLGSLLHMHHVRMAGLDTSAELQAHRLARAVALRHLKPSTGRP</sequence>
<dbReference type="Proteomes" id="UP000587527">
    <property type="component" value="Unassembled WGS sequence"/>
</dbReference>
<organism evidence="3 4">
    <name type="scientific">Allocatelliglobosispora scoriae</name>
    <dbReference type="NCBI Taxonomy" id="643052"/>
    <lineage>
        <taxon>Bacteria</taxon>
        <taxon>Bacillati</taxon>
        <taxon>Actinomycetota</taxon>
        <taxon>Actinomycetes</taxon>
        <taxon>Micromonosporales</taxon>
        <taxon>Micromonosporaceae</taxon>
        <taxon>Allocatelliglobosispora</taxon>
    </lineage>
</organism>
<keyword evidence="4" id="KW-1185">Reference proteome</keyword>
<evidence type="ECO:0000259" key="1">
    <source>
        <dbReference type="Pfam" id="PF04738"/>
    </source>
</evidence>
<evidence type="ECO:0000313" key="4">
    <source>
        <dbReference type="Proteomes" id="UP000587527"/>
    </source>
</evidence>
<dbReference type="Pfam" id="PF14028">
    <property type="entry name" value="Lant_dehydr_C"/>
    <property type="match status" value="1"/>
</dbReference>
<name>A0A841BYB1_9ACTN</name>